<dbReference type="Proteomes" id="UP000019197">
    <property type="component" value="Unassembled WGS sequence"/>
</dbReference>
<accession>W1IV58</accession>
<gene>
    <name evidence="1" type="ORF">XCR1_1560077</name>
</gene>
<evidence type="ECO:0000313" key="1">
    <source>
        <dbReference type="EMBL" id="CDL81095.1"/>
    </source>
</evidence>
<dbReference type="AlphaFoldDB" id="W1IV58"/>
<protein>
    <submittedName>
        <fullName evidence="1">Uncharacterized protein</fullName>
    </submittedName>
</protein>
<sequence length="47" mass="5243">MLRYVISFPILYTPVIGVNGYANALKVNKKVINEKLNPVLFSFSISA</sequence>
<dbReference type="EMBL" id="CBXE010000064">
    <property type="protein sequence ID" value="CDL81095.1"/>
    <property type="molecule type" value="Genomic_DNA"/>
</dbReference>
<evidence type="ECO:0000313" key="2">
    <source>
        <dbReference type="Proteomes" id="UP000019197"/>
    </source>
</evidence>
<comment type="caution">
    <text evidence="1">The sequence shown here is derived from an EMBL/GenBank/DDBJ whole genome shotgun (WGS) entry which is preliminary data.</text>
</comment>
<reference evidence="1 2" key="1">
    <citation type="submission" date="2013-11" db="EMBL/GenBank/DDBJ databases">
        <title>Draft genome sequence and annotation of the entomopathogenic bacterium, Xenorhabdus cabanillasi strain JM26.</title>
        <authorList>
            <person name="Gualtieri M."/>
            <person name="Ogier J.C."/>
            <person name="Pages S."/>
            <person name="Givaudan A."/>
            <person name="Gaudriault S."/>
        </authorList>
    </citation>
    <scope>NUCLEOTIDE SEQUENCE [LARGE SCALE GENOMIC DNA]</scope>
    <source>
        <strain evidence="1 2">JM26</strain>
    </source>
</reference>
<organism evidence="1 2">
    <name type="scientific">Xenorhabdus cabanillasii JM26</name>
    <dbReference type="NCBI Taxonomy" id="1427517"/>
    <lineage>
        <taxon>Bacteria</taxon>
        <taxon>Pseudomonadati</taxon>
        <taxon>Pseudomonadota</taxon>
        <taxon>Gammaproteobacteria</taxon>
        <taxon>Enterobacterales</taxon>
        <taxon>Morganellaceae</taxon>
        <taxon>Xenorhabdus</taxon>
    </lineage>
</organism>
<proteinExistence type="predicted"/>
<name>W1IV58_9GAMM</name>